<dbReference type="Gene3D" id="3.10.100.10">
    <property type="entry name" value="Mannose-Binding Protein A, subunit A"/>
    <property type="match status" value="1"/>
</dbReference>
<dbReference type="InterPro" id="IPR016186">
    <property type="entry name" value="C-type_lectin-like/link_sf"/>
</dbReference>
<feature type="domain" description="Apple" evidence="3">
    <location>
        <begin position="22"/>
        <end position="112"/>
    </location>
</feature>
<feature type="domain" description="C-type lectin" evidence="2">
    <location>
        <begin position="127"/>
        <end position="242"/>
    </location>
</feature>
<protein>
    <recommendedName>
        <fullName evidence="6">C-type lectin domain-containing protein</fullName>
    </recommendedName>
</protein>
<gene>
    <name evidence="4" type="ORF">BpHYR1_036091</name>
</gene>
<feature type="chain" id="PRO_5018193559" description="C-type lectin domain-containing protein" evidence="1">
    <location>
        <begin position="23"/>
        <end position="246"/>
    </location>
</feature>
<dbReference type="Proteomes" id="UP000276133">
    <property type="component" value="Unassembled WGS sequence"/>
</dbReference>
<sequence>MKSIWQIMMMVTFLMNFKPNFCQNMNQFEKLLINGSTDLTVSEQFRGAYSFYTVQGLSLLKCASFCSINNNCLIFSIKKSENNSECEFFSSQNLDESEIISKSYSSVYRKKVIQSNINQCRDMWLPFKSICYRAFPQPKTWQEYVDYCSSLNSSLLIADDNEKFQFFQSVSRDLSAISGYQRTWVYARYDTINVFNWMNLNPLNASLVSGVTTFNGCFGYYTFPNSLLDISGCFSSTSGICEYSNV</sequence>
<dbReference type="EMBL" id="REGN01003594">
    <property type="protein sequence ID" value="RNA21814.1"/>
    <property type="molecule type" value="Genomic_DNA"/>
</dbReference>
<evidence type="ECO:0000259" key="2">
    <source>
        <dbReference type="PROSITE" id="PS50041"/>
    </source>
</evidence>
<keyword evidence="1" id="KW-0732">Signal</keyword>
<evidence type="ECO:0000256" key="1">
    <source>
        <dbReference type="SAM" id="SignalP"/>
    </source>
</evidence>
<dbReference type="OrthoDB" id="5866178at2759"/>
<dbReference type="InterPro" id="IPR001304">
    <property type="entry name" value="C-type_lectin-like"/>
</dbReference>
<evidence type="ECO:0000259" key="3">
    <source>
        <dbReference type="PROSITE" id="PS50948"/>
    </source>
</evidence>
<dbReference type="SUPFAM" id="SSF56436">
    <property type="entry name" value="C-type lectin-like"/>
    <property type="match status" value="1"/>
</dbReference>
<organism evidence="4 5">
    <name type="scientific">Brachionus plicatilis</name>
    <name type="common">Marine rotifer</name>
    <name type="synonym">Brachionus muelleri</name>
    <dbReference type="NCBI Taxonomy" id="10195"/>
    <lineage>
        <taxon>Eukaryota</taxon>
        <taxon>Metazoa</taxon>
        <taxon>Spiralia</taxon>
        <taxon>Gnathifera</taxon>
        <taxon>Rotifera</taxon>
        <taxon>Eurotatoria</taxon>
        <taxon>Monogononta</taxon>
        <taxon>Pseudotrocha</taxon>
        <taxon>Ploima</taxon>
        <taxon>Brachionidae</taxon>
        <taxon>Brachionus</taxon>
    </lineage>
</organism>
<dbReference type="AlphaFoldDB" id="A0A3M7REF6"/>
<dbReference type="InterPro" id="IPR016187">
    <property type="entry name" value="CTDL_fold"/>
</dbReference>
<keyword evidence="5" id="KW-1185">Reference proteome</keyword>
<proteinExistence type="predicted"/>
<accession>A0A3M7REF6</accession>
<feature type="signal peptide" evidence="1">
    <location>
        <begin position="1"/>
        <end position="22"/>
    </location>
</feature>
<dbReference type="PROSITE" id="PS50041">
    <property type="entry name" value="C_TYPE_LECTIN_2"/>
    <property type="match status" value="1"/>
</dbReference>
<dbReference type="CDD" id="cd00037">
    <property type="entry name" value="CLECT"/>
    <property type="match status" value="1"/>
</dbReference>
<reference evidence="4 5" key="1">
    <citation type="journal article" date="2018" name="Sci. Rep.">
        <title>Genomic signatures of local adaptation to the degree of environmental predictability in rotifers.</title>
        <authorList>
            <person name="Franch-Gras L."/>
            <person name="Hahn C."/>
            <person name="Garcia-Roger E.M."/>
            <person name="Carmona M.J."/>
            <person name="Serra M."/>
            <person name="Gomez A."/>
        </authorList>
    </citation>
    <scope>NUCLEOTIDE SEQUENCE [LARGE SCALE GENOMIC DNA]</scope>
    <source>
        <strain evidence="4">HYR1</strain>
    </source>
</reference>
<comment type="caution">
    <text evidence="4">The sequence shown here is derived from an EMBL/GenBank/DDBJ whole genome shotgun (WGS) entry which is preliminary data.</text>
</comment>
<evidence type="ECO:0000313" key="5">
    <source>
        <dbReference type="Proteomes" id="UP000276133"/>
    </source>
</evidence>
<evidence type="ECO:0008006" key="6">
    <source>
        <dbReference type="Google" id="ProtNLM"/>
    </source>
</evidence>
<evidence type="ECO:0000313" key="4">
    <source>
        <dbReference type="EMBL" id="RNA21814.1"/>
    </source>
</evidence>
<dbReference type="PROSITE" id="PS50948">
    <property type="entry name" value="PAN"/>
    <property type="match status" value="1"/>
</dbReference>
<dbReference type="InterPro" id="IPR003609">
    <property type="entry name" value="Pan_app"/>
</dbReference>
<dbReference type="Pfam" id="PF00059">
    <property type="entry name" value="Lectin_C"/>
    <property type="match status" value="1"/>
</dbReference>
<name>A0A3M7REF6_BRAPC</name>